<dbReference type="PROSITE" id="PS00675">
    <property type="entry name" value="SIGMA54_INTERACT_1"/>
    <property type="match status" value="1"/>
</dbReference>
<dbReference type="GO" id="GO:0043565">
    <property type="term" value="F:sequence-specific DNA binding"/>
    <property type="evidence" value="ECO:0007669"/>
    <property type="project" value="InterPro"/>
</dbReference>
<keyword evidence="1" id="KW-0547">Nucleotide-binding</keyword>
<dbReference type="GO" id="GO:0006355">
    <property type="term" value="P:regulation of DNA-templated transcription"/>
    <property type="evidence" value="ECO:0007669"/>
    <property type="project" value="InterPro"/>
</dbReference>
<dbReference type="SUPFAM" id="SSF52540">
    <property type="entry name" value="P-loop containing nucleoside triphosphate hydrolases"/>
    <property type="match status" value="1"/>
</dbReference>
<dbReference type="CDD" id="cd00009">
    <property type="entry name" value="AAA"/>
    <property type="match status" value="1"/>
</dbReference>
<name>A0A162GF17_BDEBC</name>
<evidence type="ECO:0000256" key="3">
    <source>
        <dbReference type="ARBA" id="ARBA00023015"/>
    </source>
</evidence>
<dbReference type="GO" id="GO:0005524">
    <property type="term" value="F:ATP binding"/>
    <property type="evidence" value="ECO:0007669"/>
    <property type="project" value="UniProtKB-KW"/>
</dbReference>
<evidence type="ECO:0000256" key="1">
    <source>
        <dbReference type="ARBA" id="ARBA00022741"/>
    </source>
</evidence>
<dbReference type="FunFam" id="3.40.50.300:FF:000006">
    <property type="entry name" value="DNA-binding transcriptional regulator NtrC"/>
    <property type="match status" value="1"/>
</dbReference>
<dbReference type="InterPro" id="IPR009057">
    <property type="entry name" value="Homeodomain-like_sf"/>
</dbReference>
<keyword evidence="4" id="KW-0804">Transcription</keyword>
<dbReference type="Pfam" id="PF00158">
    <property type="entry name" value="Sigma54_activat"/>
    <property type="match status" value="1"/>
</dbReference>
<dbReference type="InterPro" id="IPR058031">
    <property type="entry name" value="AAA_lid_NorR"/>
</dbReference>
<evidence type="ECO:0000256" key="2">
    <source>
        <dbReference type="ARBA" id="ARBA00022840"/>
    </source>
</evidence>
<evidence type="ECO:0000313" key="7">
    <source>
        <dbReference type="Proteomes" id="UP000075799"/>
    </source>
</evidence>
<accession>A0A162GF17</accession>
<dbReference type="EMBL" id="LUKD01000001">
    <property type="protein sequence ID" value="KYG67992.1"/>
    <property type="molecule type" value="Genomic_DNA"/>
</dbReference>
<dbReference type="AlphaFoldDB" id="A0A162GF17"/>
<feature type="domain" description="Sigma-54 factor interaction" evidence="5">
    <location>
        <begin position="9"/>
        <end position="239"/>
    </location>
</feature>
<sequence>MSQVLSQDFQSHNIQLQRLINSLPRIAQTDANILIQGESGTGKEMLARTIHRLSPRASRPLLAVNCSAIPEALFESELFGHRRGSFTGAVNDYKGIFEAAKGGTVFLDEIGDLPLHLQSKLLRVLQERTVRPVGATSEYKVEFNIISATHKNLKQEIKEGKFREDLYYRLNVIPITLPPLRERKEDIPNLINKFITIISEKYSNRISVKFSEDAIKHLINRPWSGNIRELENYIERAVVLNLNRNIIGVKELPETEENQTFSLGDIFKDLPNLENLQNTYVHYVLESVNYHQGRAAEILGVSRRTISRKLNQKWNSNSFKNS</sequence>
<dbReference type="InterPro" id="IPR002078">
    <property type="entry name" value="Sigma_54_int"/>
</dbReference>
<dbReference type="Gene3D" id="1.10.10.60">
    <property type="entry name" value="Homeodomain-like"/>
    <property type="match status" value="1"/>
</dbReference>
<dbReference type="PROSITE" id="PS50045">
    <property type="entry name" value="SIGMA54_INTERACT_4"/>
    <property type="match status" value="1"/>
</dbReference>
<reference evidence="6 7" key="1">
    <citation type="submission" date="2016-03" db="EMBL/GenBank/DDBJ databases">
        <authorList>
            <person name="Ploux O."/>
        </authorList>
    </citation>
    <scope>NUCLEOTIDE SEQUENCE [LARGE SCALE GENOMIC DNA]</scope>
    <source>
        <strain evidence="6 7">EC13</strain>
    </source>
</reference>
<keyword evidence="3" id="KW-0805">Transcription regulation</keyword>
<dbReference type="Proteomes" id="UP000075799">
    <property type="component" value="Unassembled WGS sequence"/>
</dbReference>
<gene>
    <name evidence="6" type="ORF">AZI87_01600</name>
</gene>
<dbReference type="Gene3D" id="3.40.50.300">
    <property type="entry name" value="P-loop containing nucleotide triphosphate hydrolases"/>
    <property type="match status" value="1"/>
</dbReference>
<protein>
    <recommendedName>
        <fullName evidence="5">Sigma-54 factor interaction domain-containing protein</fullName>
    </recommendedName>
</protein>
<dbReference type="InterPro" id="IPR003593">
    <property type="entry name" value="AAA+_ATPase"/>
</dbReference>
<keyword evidence="2" id="KW-0067">ATP-binding</keyword>
<evidence type="ECO:0000259" key="5">
    <source>
        <dbReference type="PROSITE" id="PS50045"/>
    </source>
</evidence>
<dbReference type="SMART" id="SM00382">
    <property type="entry name" value="AAA"/>
    <property type="match status" value="1"/>
</dbReference>
<dbReference type="SUPFAM" id="SSF46689">
    <property type="entry name" value="Homeodomain-like"/>
    <property type="match status" value="1"/>
</dbReference>
<dbReference type="OrthoDB" id="9807827at2"/>
<dbReference type="Gene3D" id="1.10.8.60">
    <property type="match status" value="1"/>
</dbReference>
<dbReference type="RefSeq" id="WP_063204696.1">
    <property type="nucleotide sequence ID" value="NZ_LUKD01000001.1"/>
</dbReference>
<dbReference type="InterPro" id="IPR002197">
    <property type="entry name" value="HTH_Fis"/>
</dbReference>
<evidence type="ECO:0000313" key="6">
    <source>
        <dbReference type="EMBL" id="KYG67992.1"/>
    </source>
</evidence>
<dbReference type="Pfam" id="PF02954">
    <property type="entry name" value="HTH_8"/>
    <property type="match status" value="1"/>
</dbReference>
<evidence type="ECO:0000256" key="4">
    <source>
        <dbReference type="ARBA" id="ARBA00023163"/>
    </source>
</evidence>
<dbReference type="Pfam" id="PF25601">
    <property type="entry name" value="AAA_lid_14"/>
    <property type="match status" value="1"/>
</dbReference>
<proteinExistence type="predicted"/>
<dbReference type="InterPro" id="IPR025662">
    <property type="entry name" value="Sigma_54_int_dom_ATP-bd_1"/>
</dbReference>
<comment type="caution">
    <text evidence="6">The sequence shown here is derived from an EMBL/GenBank/DDBJ whole genome shotgun (WGS) entry which is preliminary data.</text>
</comment>
<dbReference type="InterPro" id="IPR027417">
    <property type="entry name" value="P-loop_NTPase"/>
</dbReference>
<dbReference type="PANTHER" id="PTHR32071">
    <property type="entry name" value="TRANSCRIPTIONAL REGULATORY PROTEIN"/>
    <property type="match status" value="1"/>
</dbReference>
<organism evidence="6 7">
    <name type="scientific">Bdellovibrio bacteriovorus</name>
    <dbReference type="NCBI Taxonomy" id="959"/>
    <lineage>
        <taxon>Bacteria</taxon>
        <taxon>Pseudomonadati</taxon>
        <taxon>Bdellovibrionota</taxon>
        <taxon>Bdellovibrionia</taxon>
        <taxon>Bdellovibrionales</taxon>
        <taxon>Pseudobdellovibrionaceae</taxon>
        <taxon>Bdellovibrio</taxon>
    </lineage>
</organism>